<gene>
    <name evidence="2" type="ORF">GCM10007167_06540</name>
</gene>
<feature type="compositionally biased region" description="Basic and acidic residues" evidence="1">
    <location>
        <begin position="1"/>
        <end position="10"/>
    </location>
</feature>
<name>A0A918YXC4_9GAMM</name>
<reference evidence="2" key="1">
    <citation type="journal article" date="2014" name="Int. J. Syst. Evol. Microbiol.">
        <title>Complete genome sequence of Corynebacterium casei LMG S-19264T (=DSM 44701T), isolated from a smear-ripened cheese.</title>
        <authorList>
            <consortium name="US DOE Joint Genome Institute (JGI-PGF)"/>
            <person name="Walter F."/>
            <person name="Albersmeier A."/>
            <person name="Kalinowski J."/>
            <person name="Ruckert C."/>
        </authorList>
    </citation>
    <scope>NUCLEOTIDE SEQUENCE</scope>
    <source>
        <strain evidence="2">KCTC 32020</strain>
    </source>
</reference>
<protein>
    <submittedName>
        <fullName evidence="2">Uncharacterized protein</fullName>
    </submittedName>
</protein>
<dbReference type="EMBL" id="BNCF01000002">
    <property type="protein sequence ID" value="GHE27734.1"/>
    <property type="molecule type" value="Genomic_DNA"/>
</dbReference>
<dbReference type="AlphaFoldDB" id="A0A918YXC4"/>
<evidence type="ECO:0000313" key="3">
    <source>
        <dbReference type="Proteomes" id="UP000636453"/>
    </source>
</evidence>
<feature type="compositionally biased region" description="Low complexity" evidence="1">
    <location>
        <begin position="11"/>
        <end position="24"/>
    </location>
</feature>
<evidence type="ECO:0000256" key="1">
    <source>
        <dbReference type="SAM" id="MobiDB-lite"/>
    </source>
</evidence>
<comment type="caution">
    <text evidence="2">The sequence shown here is derived from an EMBL/GenBank/DDBJ whole genome shotgun (WGS) entry which is preliminary data.</text>
</comment>
<dbReference type="Proteomes" id="UP000636453">
    <property type="component" value="Unassembled WGS sequence"/>
</dbReference>
<accession>A0A918YXC4</accession>
<organism evidence="2 3">
    <name type="scientific">Vulcaniibacterium thermophilum</name>
    <dbReference type="NCBI Taxonomy" id="1169913"/>
    <lineage>
        <taxon>Bacteria</taxon>
        <taxon>Pseudomonadati</taxon>
        <taxon>Pseudomonadota</taxon>
        <taxon>Gammaproteobacteria</taxon>
        <taxon>Lysobacterales</taxon>
        <taxon>Lysobacteraceae</taxon>
        <taxon>Vulcaniibacterium</taxon>
    </lineage>
</organism>
<evidence type="ECO:0000313" key="2">
    <source>
        <dbReference type="EMBL" id="GHE27734.1"/>
    </source>
</evidence>
<sequence length="100" mass="10463">MSDRLSESARGRLAARLEAASSSRVTPPNPPLHAGEGFSPPVRMRVRSCGNFATHGAGGTEGKPPRDTPDSCVGLLDPSHPPLHAGFLLPLRMQGEVGRG</sequence>
<reference evidence="2" key="2">
    <citation type="submission" date="2020-09" db="EMBL/GenBank/DDBJ databases">
        <authorList>
            <person name="Sun Q."/>
            <person name="Kim S."/>
        </authorList>
    </citation>
    <scope>NUCLEOTIDE SEQUENCE</scope>
    <source>
        <strain evidence="2">KCTC 32020</strain>
    </source>
</reference>
<feature type="region of interest" description="Disordered" evidence="1">
    <location>
        <begin position="1"/>
        <end position="78"/>
    </location>
</feature>
<keyword evidence="3" id="KW-1185">Reference proteome</keyword>
<proteinExistence type="predicted"/>